<keyword evidence="16" id="KW-1185">Reference proteome</keyword>
<dbReference type="EMBL" id="FN392320">
    <property type="protein sequence ID" value="CAY69271.1"/>
    <property type="molecule type" value="Genomic_DNA"/>
</dbReference>
<dbReference type="GO" id="GO:0001403">
    <property type="term" value="P:invasive growth in response to glucose limitation"/>
    <property type="evidence" value="ECO:0007669"/>
    <property type="project" value="EnsemblFungi"/>
</dbReference>
<dbReference type="FunFam" id="1.10.510.10:FF:000040">
    <property type="entry name" value="Mitogen-activated protein kinase"/>
    <property type="match status" value="1"/>
</dbReference>
<dbReference type="Gene3D" id="1.10.510.10">
    <property type="entry name" value="Transferase(Phosphotransferase) domain 1"/>
    <property type="match status" value="1"/>
</dbReference>
<dbReference type="GO" id="GO:0106310">
    <property type="term" value="F:protein serine kinase activity"/>
    <property type="evidence" value="ECO:0007669"/>
    <property type="project" value="RHEA"/>
</dbReference>
<accession>C4R197</accession>
<dbReference type="GO" id="GO:0071507">
    <property type="term" value="P:pheromone response MAPK cascade"/>
    <property type="evidence" value="ECO:0007669"/>
    <property type="project" value="EnsemblFungi"/>
</dbReference>
<evidence type="ECO:0000256" key="9">
    <source>
        <dbReference type="ARBA" id="ARBA00047592"/>
    </source>
</evidence>
<evidence type="ECO:0000256" key="6">
    <source>
        <dbReference type="ARBA" id="ARBA00022777"/>
    </source>
</evidence>
<evidence type="ECO:0000259" key="14">
    <source>
        <dbReference type="PROSITE" id="PS50011"/>
    </source>
</evidence>
<dbReference type="PROSITE" id="PS00107">
    <property type="entry name" value="PROTEIN_KINASE_ATP"/>
    <property type="match status" value="1"/>
</dbReference>
<evidence type="ECO:0000313" key="16">
    <source>
        <dbReference type="Proteomes" id="UP000000314"/>
    </source>
</evidence>
<dbReference type="GO" id="GO:0010526">
    <property type="term" value="P:transposable element silencing"/>
    <property type="evidence" value="ECO:0007669"/>
    <property type="project" value="EnsemblFungi"/>
</dbReference>
<evidence type="ECO:0000256" key="12">
    <source>
        <dbReference type="RuleBase" id="RU000304"/>
    </source>
</evidence>
<name>C4R197_KOMPG</name>
<evidence type="ECO:0000256" key="7">
    <source>
        <dbReference type="ARBA" id="ARBA00022840"/>
    </source>
</evidence>
<dbReference type="STRING" id="644223.C4R197"/>
<dbReference type="GO" id="GO:0005634">
    <property type="term" value="C:nucleus"/>
    <property type="evidence" value="ECO:0007669"/>
    <property type="project" value="EnsemblFungi"/>
</dbReference>
<dbReference type="SMART" id="SM00220">
    <property type="entry name" value="S_TKc"/>
    <property type="match status" value="1"/>
</dbReference>
<dbReference type="PROSITE" id="PS50011">
    <property type="entry name" value="PROTEIN_KINASE_DOM"/>
    <property type="match status" value="1"/>
</dbReference>
<evidence type="ECO:0000256" key="2">
    <source>
        <dbReference type="ARBA" id="ARBA00022618"/>
    </source>
</evidence>
<dbReference type="InterPro" id="IPR000719">
    <property type="entry name" value="Prot_kinase_dom"/>
</dbReference>
<keyword evidence="6 13" id="KW-0418">Kinase</keyword>
<keyword evidence="13" id="KW-0460">Magnesium</keyword>
<dbReference type="GO" id="GO:0043332">
    <property type="term" value="C:mating projection tip"/>
    <property type="evidence" value="ECO:0007669"/>
    <property type="project" value="EnsemblFungi"/>
</dbReference>
<comment type="catalytic activity">
    <reaction evidence="10">
        <text>L-seryl-[protein] + ATP = O-phospho-L-seryl-[protein] + ADP + H(+)</text>
        <dbReference type="Rhea" id="RHEA:17989"/>
        <dbReference type="Rhea" id="RHEA-COMP:9863"/>
        <dbReference type="Rhea" id="RHEA-COMP:11604"/>
        <dbReference type="ChEBI" id="CHEBI:15378"/>
        <dbReference type="ChEBI" id="CHEBI:29999"/>
        <dbReference type="ChEBI" id="CHEBI:30616"/>
        <dbReference type="ChEBI" id="CHEBI:83421"/>
        <dbReference type="ChEBI" id="CHEBI:456216"/>
        <dbReference type="EC" id="2.7.11.24"/>
    </reaction>
</comment>
<dbReference type="CDD" id="cd07849">
    <property type="entry name" value="STKc_ERK1_2_like"/>
    <property type="match status" value="1"/>
</dbReference>
<evidence type="ECO:0000256" key="5">
    <source>
        <dbReference type="ARBA" id="ARBA00022776"/>
    </source>
</evidence>
<dbReference type="PROSITE" id="PS01351">
    <property type="entry name" value="MAPK"/>
    <property type="match status" value="1"/>
</dbReference>
<dbReference type="InterPro" id="IPR050117">
    <property type="entry name" value="MAPK"/>
</dbReference>
<comment type="activity regulation">
    <text evidence="13">Activated by threonine and tyrosine phosphorylation.</text>
</comment>
<dbReference type="KEGG" id="ppa:PAS_chr2-1_0872"/>
<keyword evidence="4 11" id="KW-0547">Nucleotide-binding</keyword>
<feature type="domain" description="Protein kinase" evidence="14">
    <location>
        <begin position="32"/>
        <end position="326"/>
    </location>
</feature>
<dbReference type="GeneID" id="8199243"/>
<evidence type="ECO:0000256" key="8">
    <source>
        <dbReference type="ARBA" id="ARBA00023306"/>
    </source>
</evidence>
<keyword evidence="1 12" id="KW-0723">Serine/threonine-protein kinase</keyword>
<dbReference type="FunFam" id="3.30.200.20:FF:000073">
    <property type="entry name" value="Mitogen-activated protein kinase"/>
    <property type="match status" value="1"/>
</dbReference>
<keyword evidence="2" id="KW-0132">Cell division</keyword>
<dbReference type="RefSeq" id="XP_002491551.1">
    <property type="nucleotide sequence ID" value="XM_002491506.1"/>
</dbReference>
<comment type="catalytic activity">
    <reaction evidence="9 13">
        <text>L-threonyl-[protein] + ATP = O-phospho-L-threonyl-[protein] + ADP + H(+)</text>
        <dbReference type="Rhea" id="RHEA:46608"/>
        <dbReference type="Rhea" id="RHEA-COMP:11060"/>
        <dbReference type="Rhea" id="RHEA-COMP:11605"/>
        <dbReference type="ChEBI" id="CHEBI:15378"/>
        <dbReference type="ChEBI" id="CHEBI:30013"/>
        <dbReference type="ChEBI" id="CHEBI:30616"/>
        <dbReference type="ChEBI" id="CHEBI:61977"/>
        <dbReference type="ChEBI" id="CHEBI:456216"/>
        <dbReference type="EC" id="2.7.11.24"/>
    </reaction>
</comment>
<dbReference type="GO" id="GO:0005524">
    <property type="term" value="F:ATP binding"/>
    <property type="evidence" value="ECO:0007669"/>
    <property type="project" value="UniProtKB-UniRule"/>
</dbReference>
<dbReference type="Pfam" id="PF00069">
    <property type="entry name" value="Pkinase"/>
    <property type="match status" value="1"/>
</dbReference>
<dbReference type="InterPro" id="IPR008271">
    <property type="entry name" value="Ser/Thr_kinase_AS"/>
</dbReference>
<dbReference type="InterPro" id="IPR003527">
    <property type="entry name" value="MAP_kinase_CS"/>
</dbReference>
<feature type="binding site" evidence="11">
    <location>
        <position position="62"/>
    </location>
    <ligand>
        <name>ATP</name>
        <dbReference type="ChEBI" id="CHEBI:30616"/>
    </ligand>
</feature>
<dbReference type="HOGENOM" id="CLU_000288_181_1_1"/>
<dbReference type="GO" id="GO:0051301">
    <property type="term" value="P:cell division"/>
    <property type="evidence" value="ECO:0007669"/>
    <property type="project" value="UniProtKB-KW"/>
</dbReference>
<dbReference type="SMR" id="C4R197"/>
<evidence type="ECO:0000256" key="4">
    <source>
        <dbReference type="ARBA" id="ARBA00022741"/>
    </source>
</evidence>
<dbReference type="GO" id="GO:0005737">
    <property type="term" value="C:cytoplasm"/>
    <property type="evidence" value="ECO:0007669"/>
    <property type="project" value="EnsemblFungi"/>
</dbReference>
<comment type="cofactor">
    <cofactor evidence="13">
        <name>Mg(2+)</name>
        <dbReference type="ChEBI" id="CHEBI:18420"/>
    </cofactor>
</comment>
<dbReference type="SUPFAM" id="SSF56112">
    <property type="entry name" value="Protein kinase-like (PK-like)"/>
    <property type="match status" value="1"/>
</dbReference>
<dbReference type="GO" id="GO:0042802">
    <property type="term" value="F:identical protein binding"/>
    <property type="evidence" value="ECO:0007669"/>
    <property type="project" value="EnsemblFungi"/>
</dbReference>
<dbReference type="GO" id="GO:0009272">
    <property type="term" value="P:fungal-type cell wall biogenesis"/>
    <property type="evidence" value="ECO:0007669"/>
    <property type="project" value="UniProtKB-ARBA"/>
</dbReference>
<dbReference type="InterPro" id="IPR011009">
    <property type="entry name" value="Kinase-like_dom_sf"/>
</dbReference>
<dbReference type="GO" id="GO:0046827">
    <property type="term" value="P:positive regulation of protein export from nucleus"/>
    <property type="evidence" value="ECO:0007669"/>
    <property type="project" value="EnsemblFungi"/>
</dbReference>
<evidence type="ECO:0000256" key="11">
    <source>
        <dbReference type="PROSITE-ProRule" id="PRU10141"/>
    </source>
</evidence>
<evidence type="ECO:0000256" key="10">
    <source>
        <dbReference type="ARBA" id="ARBA00048312"/>
    </source>
</evidence>
<reference evidence="15 16" key="1">
    <citation type="journal article" date="2009" name="Nat. Biotechnol.">
        <title>Genome sequence of the recombinant protein production host Pichia pastoris.</title>
        <authorList>
            <person name="De Schutter K."/>
            <person name="Lin Y.C."/>
            <person name="Tiels P."/>
            <person name="Van Hecke A."/>
            <person name="Glinka S."/>
            <person name="Weber-Lehmann J."/>
            <person name="Rouze P."/>
            <person name="Van de Peer Y."/>
            <person name="Callewaert N."/>
        </authorList>
    </citation>
    <scope>NUCLEOTIDE SEQUENCE [LARGE SCALE GENOMIC DNA]</scope>
    <source>
        <strain evidence="16">GS115 / ATCC 20864</strain>
    </source>
</reference>
<evidence type="ECO:0000256" key="3">
    <source>
        <dbReference type="ARBA" id="ARBA00022679"/>
    </source>
</evidence>
<dbReference type="InParanoid" id="C4R197"/>
<dbReference type="OMA" id="FINNHPY"/>
<dbReference type="GO" id="GO:0043409">
    <property type="term" value="P:negative regulation of MAPK cascade"/>
    <property type="evidence" value="ECO:0007669"/>
    <property type="project" value="EnsemblFungi"/>
</dbReference>
<dbReference type="FunCoup" id="C4R197">
    <property type="interactions" value="643"/>
</dbReference>
<dbReference type="eggNOG" id="KOG0660">
    <property type="taxonomic scope" value="Eukaryota"/>
</dbReference>
<dbReference type="GO" id="GO:0004707">
    <property type="term" value="F:MAP kinase activity"/>
    <property type="evidence" value="ECO:0007669"/>
    <property type="project" value="UniProtKB-EC"/>
</dbReference>
<evidence type="ECO:0000256" key="13">
    <source>
        <dbReference type="RuleBase" id="RU361165"/>
    </source>
</evidence>
<gene>
    <name evidence="15" type="ordered locus">PAS_chr2-1_0872</name>
</gene>
<dbReference type="OrthoDB" id="192887at2759"/>
<organism evidence="15 16">
    <name type="scientific">Komagataella phaffii (strain GS115 / ATCC 20864)</name>
    <name type="common">Yeast</name>
    <name type="synonym">Pichia pastoris</name>
    <dbReference type="NCBI Taxonomy" id="644223"/>
    <lineage>
        <taxon>Eukaryota</taxon>
        <taxon>Fungi</taxon>
        <taxon>Dikarya</taxon>
        <taxon>Ascomycota</taxon>
        <taxon>Saccharomycotina</taxon>
        <taxon>Pichiomycetes</taxon>
        <taxon>Pichiales</taxon>
        <taxon>Pichiaceae</taxon>
        <taxon>Komagataella</taxon>
    </lineage>
</organism>
<dbReference type="Proteomes" id="UP000000314">
    <property type="component" value="Chromosome 2"/>
</dbReference>
<sequence length="373" mass="43382">MDKSLKNYWEFVLQEQQTMTQRKIVYNISSDYRIQRVLGEGAYGIVCLAKHLPTGTDVAIKKIQPFERTLFCLRTLREIKILKHFKHENIVALLDVQKPMSLETFNEVYLIQEYMETDLHKVILSQNLTNDHYQYFIYQILRALKSLHGCNIVHRDLKPSNILLNSNCDLKVCDFGLSRVHLNDDGRASHVPKISMLTEYVATRWYRAPEIMLTSSQYSTAIDMWAVGCILAELYLRKPLFPGKDYRHQLLLIFEIIGTPTGIDYQSIKSVKAKEYIKSLPCYSKIPFGKIFRHNDPQGLDLLGKLLTFNPQNRISVEEALSHPYLSSYHDPLDEPFSNPIPPDFFSFDTEKAQMDGNELKKLLYQEIMTFDQ</sequence>
<keyword evidence="3 13" id="KW-0808">Transferase</keyword>
<dbReference type="EC" id="2.7.11.24" evidence="13"/>
<evidence type="ECO:0000313" key="15">
    <source>
        <dbReference type="EMBL" id="CAY69271.1"/>
    </source>
</evidence>
<evidence type="ECO:0000256" key="1">
    <source>
        <dbReference type="ARBA" id="ARBA00022527"/>
    </source>
</evidence>
<keyword evidence="7 11" id="KW-0067">ATP-binding</keyword>
<dbReference type="InterPro" id="IPR017441">
    <property type="entry name" value="Protein_kinase_ATP_BS"/>
</dbReference>
<dbReference type="AlphaFoldDB" id="C4R197"/>
<protein>
    <recommendedName>
        <fullName evidence="13">Mitogen-activated protein kinase</fullName>
        <ecNumber evidence="13">2.7.11.24</ecNumber>
    </recommendedName>
</protein>
<comment type="similarity">
    <text evidence="13">Belongs to the protein kinase superfamily. Ser/Thr protein kinase family. MAP kinase subfamily.</text>
</comment>
<dbReference type="PROSITE" id="PS00108">
    <property type="entry name" value="PROTEIN_KINASE_ST"/>
    <property type="match status" value="1"/>
</dbReference>
<dbReference type="PANTHER" id="PTHR24055">
    <property type="entry name" value="MITOGEN-ACTIVATED PROTEIN KINASE"/>
    <property type="match status" value="1"/>
</dbReference>
<proteinExistence type="inferred from homology"/>
<keyword evidence="8" id="KW-0131">Cell cycle</keyword>
<dbReference type="Gene3D" id="3.30.200.20">
    <property type="entry name" value="Phosphorylase Kinase, domain 1"/>
    <property type="match status" value="1"/>
</dbReference>
<keyword evidence="5" id="KW-0498">Mitosis</keyword>